<proteinExistence type="inferred from homology"/>
<evidence type="ECO:0000256" key="5">
    <source>
        <dbReference type="ARBA" id="ARBA00023136"/>
    </source>
</evidence>
<accession>A0A2C9ZZI2</accession>
<comment type="similarity">
    <text evidence="6">Belongs to the ABC-4 integral membrane protein family.</text>
</comment>
<feature type="transmembrane region" description="Helical" evidence="7">
    <location>
        <begin position="786"/>
        <end position="806"/>
    </location>
</feature>
<feature type="transmembrane region" description="Helical" evidence="7">
    <location>
        <begin position="440"/>
        <end position="460"/>
    </location>
</feature>
<keyword evidence="5 7" id="KW-0472">Membrane</keyword>
<feature type="transmembrane region" description="Helical" evidence="7">
    <location>
        <begin position="344"/>
        <end position="370"/>
    </location>
</feature>
<dbReference type="PANTHER" id="PTHR30572:SF4">
    <property type="entry name" value="ABC TRANSPORTER PERMEASE YTRF"/>
    <property type="match status" value="1"/>
</dbReference>
<evidence type="ECO:0000256" key="6">
    <source>
        <dbReference type="ARBA" id="ARBA00038076"/>
    </source>
</evidence>
<dbReference type="Pfam" id="PF02687">
    <property type="entry name" value="FtsX"/>
    <property type="match status" value="1"/>
</dbReference>
<feature type="transmembrane region" description="Helical" evidence="7">
    <location>
        <begin position="390"/>
        <end position="413"/>
    </location>
</feature>
<dbReference type="OrthoDB" id="5711186at2"/>
<evidence type="ECO:0000256" key="4">
    <source>
        <dbReference type="ARBA" id="ARBA00022989"/>
    </source>
</evidence>
<dbReference type="GO" id="GO:0005886">
    <property type="term" value="C:plasma membrane"/>
    <property type="evidence" value="ECO:0007669"/>
    <property type="project" value="UniProtKB-SubCell"/>
</dbReference>
<keyword evidence="2" id="KW-1003">Cell membrane</keyword>
<keyword evidence="11" id="KW-1185">Reference proteome</keyword>
<evidence type="ECO:0008006" key="12">
    <source>
        <dbReference type="Google" id="ProtNLM"/>
    </source>
</evidence>
<dbReference type="InterPro" id="IPR050250">
    <property type="entry name" value="Macrolide_Exporter_MacB"/>
</dbReference>
<dbReference type="AlphaFoldDB" id="A0A2C9ZZI2"/>
<evidence type="ECO:0000256" key="3">
    <source>
        <dbReference type="ARBA" id="ARBA00022692"/>
    </source>
</evidence>
<keyword evidence="3 7" id="KW-0812">Transmembrane</keyword>
<evidence type="ECO:0000256" key="1">
    <source>
        <dbReference type="ARBA" id="ARBA00004651"/>
    </source>
</evidence>
<name>A0A2C9ZZI2_PSEDV</name>
<sequence>MINLVKLKSQCRLAWAMLKSAPGFVAAVVATLSLTLACLFVVLSLVNSYFLKPLDVFDETRMLVVEQQTTYQDNSSSGFQSYQSIVHWLKHSQSFERAFMINAAEQVFDNLEGQPKEDVLYVGAEYFSLLNTPFVLGQGFALAENFEELDNSVVISERFWQTHFNRDPDVLGQTLHVAGGIGGSSHTIVGVVAEQFSPSYMIASGSVEVWFPTSADARFFHNEDWQSPWTNTFRNLKLIGVLKPGVNETQVREELKSQIDTIKPEWLNNGGISDIQPVTTSYREAELGNNDELSLMMLAGALGLLTIAVLNVSTLFFSRALAQHKTLALQAVLGAKRQTLFQSLFLQSLMLMVISIGVALFVSVWGIRLFKVLAQGRLPLVNSLTVDGTLVMMAIGLCLLLAYVFALITARLVNYQALNSQMQRSGKGGVSQVSGRTVKVLIASQMCVAAILVSFSMMVLGKSIETINRPLGSKTDNLYFAQLFQANNQATLAERYDNIKHYQSVLQNSPGIKRVALGQSPVTARQNANTITDMEGNSSIFFPSQWVGPDYFDLVGSNILAGRTFSEQAIRGEVNELLVSVSVAKWLQPDLEYHQIIGKNYKGLEEKVFEIVGVTDDFNHPKFHDESFGRHIWWPSQPWSYMFVIETDDNVQLTGKQVLSLLFEANSHLTLWQFRDLAQEYDNLLYMSHLTVALCGTLAVFTLLLAAIGIFGVLSYNLGLRRYEFGIRMALGAKKSRLIRLMSKEAVVPVLLGFSVAIVMVLSGYYAYKAQLSHWLLMEWKVQMTAWLITLTIALIACFRPLLILIKAKPMASLRSE</sequence>
<feature type="domain" description="ABC3 transporter permease C-terminal" evidence="8">
    <location>
        <begin position="697"/>
        <end position="804"/>
    </location>
</feature>
<keyword evidence="4 7" id="KW-1133">Transmembrane helix</keyword>
<comment type="subcellular location">
    <subcellularLocation>
        <location evidence="1">Cell membrane</location>
        <topology evidence="1">Multi-pass membrane protein</topology>
    </subcellularLocation>
</comment>
<comment type="caution">
    <text evidence="10">The sequence shown here is derived from an EMBL/GenBank/DDBJ whole genome shotgun (WGS) entry which is preliminary data.</text>
</comment>
<feature type="transmembrane region" description="Helical" evidence="7">
    <location>
        <begin position="293"/>
        <end position="317"/>
    </location>
</feature>
<feature type="domain" description="MacB-like periplasmic core" evidence="9">
    <location>
        <begin position="28"/>
        <end position="257"/>
    </location>
</feature>
<dbReference type="Pfam" id="PF12704">
    <property type="entry name" value="MacB_PCD"/>
    <property type="match status" value="2"/>
</dbReference>
<feature type="domain" description="MacB-like periplasmic core" evidence="9">
    <location>
        <begin position="451"/>
        <end position="642"/>
    </location>
</feature>
<dbReference type="EMBL" id="MWPV01000007">
    <property type="protein sequence ID" value="OUL56168.1"/>
    <property type="molecule type" value="Genomic_DNA"/>
</dbReference>
<evidence type="ECO:0000259" key="8">
    <source>
        <dbReference type="Pfam" id="PF02687"/>
    </source>
</evidence>
<dbReference type="RefSeq" id="WP_086745682.1">
    <property type="nucleotide sequence ID" value="NZ_MWPV01000007.1"/>
</dbReference>
<evidence type="ECO:0000256" key="7">
    <source>
        <dbReference type="SAM" id="Phobius"/>
    </source>
</evidence>
<dbReference type="PANTHER" id="PTHR30572">
    <property type="entry name" value="MEMBRANE COMPONENT OF TRANSPORTER-RELATED"/>
    <property type="match status" value="1"/>
</dbReference>
<evidence type="ECO:0000256" key="2">
    <source>
        <dbReference type="ARBA" id="ARBA00022475"/>
    </source>
</evidence>
<protein>
    <recommendedName>
        <fullName evidence="12">ABC transporter permease</fullName>
    </recommendedName>
</protein>
<feature type="transmembrane region" description="Helical" evidence="7">
    <location>
        <begin position="698"/>
        <end position="719"/>
    </location>
</feature>
<dbReference type="InterPro" id="IPR025857">
    <property type="entry name" value="MacB_PCD"/>
</dbReference>
<dbReference type="GO" id="GO:0022857">
    <property type="term" value="F:transmembrane transporter activity"/>
    <property type="evidence" value="ECO:0007669"/>
    <property type="project" value="TreeGrafter"/>
</dbReference>
<gene>
    <name evidence="10" type="ORF">B1199_18830</name>
</gene>
<dbReference type="InterPro" id="IPR003838">
    <property type="entry name" value="ABC3_permease_C"/>
</dbReference>
<dbReference type="Proteomes" id="UP000194841">
    <property type="component" value="Unassembled WGS sequence"/>
</dbReference>
<reference evidence="10 11" key="1">
    <citation type="submission" date="2017-02" db="EMBL/GenBank/DDBJ databases">
        <title>Pseudoalteromonas ulvae TC14 Genome.</title>
        <authorList>
            <person name="Molmeret M."/>
        </authorList>
    </citation>
    <scope>NUCLEOTIDE SEQUENCE [LARGE SCALE GENOMIC DNA]</scope>
    <source>
        <strain evidence="10">TC14</strain>
    </source>
</reference>
<evidence type="ECO:0000259" key="9">
    <source>
        <dbReference type="Pfam" id="PF12704"/>
    </source>
</evidence>
<organism evidence="10 11">
    <name type="scientific">Pseudoalteromonas ulvae</name>
    <dbReference type="NCBI Taxonomy" id="107327"/>
    <lineage>
        <taxon>Bacteria</taxon>
        <taxon>Pseudomonadati</taxon>
        <taxon>Pseudomonadota</taxon>
        <taxon>Gammaproteobacteria</taxon>
        <taxon>Alteromonadales</taxon>
        <taxon>Pseudoalteromonadaceae</taxon>
        <taxon>Pseudoalteromonas</taxon>
    </lineage>
</organism>
<evidence type="ECO:0000313" key="11">
    <source>
        <dbReference type="Proteomes" id="UP000194841"/>
    </source>
</evidence>
<feature type="transmembrane region" description="Helical" evidence="7">
    <location>
        <begin position="746"/>
        <end position="766"/>
    </location>
</feature>
<evidence type="ECO:0000313" key="10">
    <source>
        <dbReference type="EMBL" id="OUL56168.1"/>
    </source>
</evidence>